<keyword evidence="1" id="KW-1133">Transmembrane helix</keyword>
<reference evidence="2 3" key="1">
    <citation type="submission" date="2016-10" db="EMBL/GenBank/DDBJ databases">
        <authorList>
            <person name="de Groot N.N."/>
        </authorList>
    </citation>
    <scope>NUCLEOTIDE SEQUENCE [LARGE SCALE GENOMIC DNA]</scope>
    <source>
        <strain evidence="2 3">DSM 21632</strain>
    </source>
</reference>
<accession>A0A1G8CS18</accession>
<dbReference type="RefSeq" id="WP_091272400.1">
    <property type="nucleotide sequence ID" value="NZ_FNDK01000006.1"/>
</dbReference>
<feature type="transmembrane region" description="Helical" evidence="1">
    <location>
        <begin position="74"/>
        <end position="95"/>
    </location>
</feature>
<dbReference type="Proteomes" id="UP000199163">
    <property type="component" value="Unassembled WGS sequence"/>
</dbReference>
<proteinExistence type="predicted"/>
<evidence type="ECO:0000313" key="2">
    <source>
        <dbReference type="EMBL" id="SDH48337.1"/>
    </source>
</evidence>
<keyword evidence="1" id="KW-0812">Transmembrane</keyword>
<name>A0A1G8CS18_9BACI</name>
<dbReference type="AlphaFoldDB" id="A0A1G8CS18"/>
<dbReference type="STRING" id="568899.SAMN05192534_10662"/>
<protein>
    <submittedName>
        <fullName evidence="2">Uncharacterized protein</fullName>
    </submittedName>
</protein>
<feature type="transmembrane region" description="Helical" evidence="1">
    <location>
        <begin position="102"/>
        <end position="124"/>
    </location>
</feature>
<feature type="transmembrane region" description="Helical" evidence="1">
    <location>
        <begin position="47"/>
        <end position="68"/>
    </location>
</feature>
<evidence type="ECO:0000256" key="1">
    <source>
        <dbReference type="SAM" id="Phobius"/>
    </source>
</evidence>
<organism evidence="2 3">
    <name type="scientific">Alteribacillus persepolensis</name>
    <dbReference type="NCBI Taxonomy" id="568899"/>
    <lineage>
        <taxon>Bacteria</taxon>
        <taxon>Bacillati</taxon>
        <taxon>Bacillota</taxon>
        <taxon>Bacilli</taxon>
        <taxon>Bacillales</taxon>
        <taxon>Bacillaceae</taxon>
        <taxon>Alteribacillus</taxon>
    </lineage>
</organism>
<gene>
    <name evidence="2" type="ORF">SAMN05192534_10662</name>
</gene>
<evidence type="ECO:0000313" key="3">
    <source>
        <dbReference type="Proteomes" id="UP000199163"/>
    </source>
</evidence>
<feature type="transmembrane region" description="Helical" evidence="1">
    <location>
        <begin position="153"/>
        <end position="171"/>
    </location>
</feature>
<keyword evidence="3" id="KW-1185">Reference proteome</keyword>
<dbReference type="EMBL" id="FNDK01000006">
    <property type="protein sequence ID" value="SDH48337.1"/>
    <property type="molecule type" value="Genomic_DNA"/>
</dbReference>
<dbReference type="OrthoDB" id="2380880at2"/>
<feature type="transmembrane region" description="Helical" evidence="1">
    <location>
        <begin position="130"/>
        <end position="148"/>
    </location>
</feature>
<sequence length="173" mass="19539">MSEERKRVIIDEIHYWRANKLLPEHYCNFLLMLYTQGEVRANNRIPLFYTAVLLFVFIGMALVFFLHYATDTSIGIKAGASGMLTIAVFLLALWLRNRERMAFHIFIAAAALLLFVTTTNVAFFTENSGVLITTIFINLSAWMAAGLYWKLAYLQWSGAGGVLLAGVYIITSL</sequence>
<keyword evidence="1" id="KW-0472">Membrane</keyword>